<comment type="caution">
    <text evidence="1">The sequence shown here is derived from an EMBL/GenBank/DDBJ whole genome shotgun (WGS) entry which is preliminary data.</text>
</comment>
<accession>A0ABN9W421</accession>
<sequence length="378" mass="41118">MFCGAWCDHFGCQKHRRVPLCMSARACELSCLWAHVLGRNAKRTRCHRPNWCQLRITLCVALGFAVATRTQDTVQTFVSPSRSECICAAMAGGAAALVILLGLGLASGLQVLDSEDPEGSPSAFEAKVEDPKLWTATGPAAGDPKLQGLYGKRFQIHRPGDFSLLSVPNAKKKHGNLLEIGAEVKEMEIGDPCLLFIKKITVSGSWLGGETLKVHAPGVGADFALRVDAKKHEGAWRPFKNMTGWEEVLHKDEGSGMITSVKGVIGRREGHAEDIKGPFEHRFLIRVAKESQKDKRFTIDVSLPKPGRQFLCVKVEHAKGLGSEFNKNIEGLLGLESRALEHPALAVRDECKDSATPTKATELLALSGGLSRASAHWE</sequence>
<evidence type="ECO:0008006" key="3">
    <source>
        <dbReference type="Google" id="ProtNLM"/>
    </source>
</evidence>
<protein>
    <recommendedName>
        <fullName evidence="3">Altered inheritance of mitochondria protein 24, mitochondrial</fullName>
    </recommendedName>
</protein>
<evidence type="ECO:0000313" key="2">
    <source>
        <dbReference type="Proteomes" id="UP001189429"/>
    </source>
</evidence>
<name>A0ABN9W421_9DINO</name>
<dbReference type="Proteomes" id="UP001189429">
    <property type="component" value="Unassembled WGS sequence"/>
</dbReference>
<reference evidence="1" key="1">
    <citation type="submission" date="2023-10" db="EMBL/GenBank/DDBJ databases">
        <authorList>
            <person name="Chen Y."/>
            <person name="Shah S."/>
            <person name="Dougan E. K."/>
            <person name="Thang M."/>
            <person name="Chan C."/>
        </authorList>
    </citation>
    <scope>NUCLEOTIDE SEQUENCE [LARGE SCALE GENOMIC DNA]</scope>
</reference>
<evidence type="ECO:0000313" key="1">
    <source>
        <dbReference type="EMBL" id="CAK0880839.1"/>
    </source>
</evidence>
<organism evidence="1 2">
    <name type="scientific">Prorocentrum cordatum</name>
    <dbReference type="NCBI Taxonomy" id="2364126"/>
    <lineage>
        <taxon>Eukaryota</taxon>
        <taxon>Sar</taxon>
        <taxon>Alveolata</taxon>
        <taxon>Dinophyceae</taxon>
        <taxon>Prorocentrales</taxon>
        <taxon>Prorocentraceae</taxon>
        <taxon>Prorocentrum</taxon>
    </lineage>
</organism>
<dbReference type="EMBL" id="CAUYUJ010018123">
    <property type="protein sequence ID" value="CAK0880839.1"/>
    <property type="molecule type" value="Genomic_DNA"/>
</dbReference>
<proteinExistence type="predicted"/>
<keyword evidence="2" id="KW-1185">Reference proteome</keyword>
<gene>
    <name evidence="1" type="ORF">PCOR1329_LOCUS63863</name>
</gene>